<evidence type="ECO:0000256" key="7">
    <source>
        <dbReference type="ARBA" id="ARBA00023294"/>
    </source>
</evidence>
<dbReference type="InterPro" id="IPR045033">
    <property type="entry name" value="PILS1/3/4/5/7"/>
</dbReference>
<feature type="transmembrane region" description="Helical" evidence="10">
    <location>
        <begin position="111"/>
        <end position="132"/>
    </location>
</feature>
<keyword evidence="7" id="KW-0927">Auxin signaling pathway</keyword>
<keyword evidence="12" id="KW-1185">Reference proteome</keyword>
<evidence type="ECO:0000256" key="9">
    <source>
        <dbReference type="ARBA" id="ARBA00025752"/>
    </source>
</evidence>
<dbReference type="PANTHER" id="PTHR31651:SF6">
    <property type="entry name" value="PROTEIN PIN-LIKES 1-LIKE"/>
    <property type="match status" value="1"/>
</dbReference>
<comment type="similarity">
    <text evidence="9">Belongs to the auxin efflux carrier (TC 2.A.69.2) family.</text>
</comment>
<protein>
    <submittedName>
        <fullName evidence="11">Uncharacterized protein</fullName>
    </submittedName>
</protein>
<feature type="transmembrane region" description="Helical" evidence="10">
    <location>
        <begin position="6"/>
        <end position="26"/>
    </location>
</feature>
<keyword evidence="6 10" id="KW-0472">Membrane</keyword>
<keyword evidence="4" id="KW-0256">Endoplasmic reticulum</keyword>
<organism evidence="11 12">
    <name type="scientific">Nyssa sinensis</name>
    <dbReference type="NCBI Taxonomy" id="561372"/>
    <lineage>
        <taxon>Eukaryota</taxon>
        <taxon>Viridiplantae</taxon>
        <taxon>Streptophyta</taxon>
        <taxon>Embryophyta</taxon>
        <taxon>Tracheophyta</taxon>
        <taxon>Spermatophyta</taxon>
        <taxon>Magnoliopsida</taxon>
        <taxon>eudicotyledons</taxon>
        <taxon>Gunneridae</taxon>
        <taxon>Pentapetalae</taxon>
        <taxon>asterids</taxon>
        <taxon>Cornales</taxon>
        <taxon>Nyssaceae</taxon>
        <taxon>Nyssa</taxon>
    </lineage>
</organism>
<proteinExistence type="inferred from homology"/>
<accession>A0A5J5AM03</accession>
<evidence type="ECO:0000313" key="11">
    <source>
        <dbReference type="EMBL" id="KAA8532105.1"/>
    </source>
</evidence>
<dbReference type="GO" id="GO:0080162">
    <property type="term" value="P:endoplasmic reticulum to cytosol auxin transport"/>
    <property type="evidence" value="ECO:0007669"/>
    <property type="project" value="InterPro"/>
</dbReference>
<dbReference type="OrthoDB" id="191139at2759"/>
<dbReference type="AlphaFoldDB" id="A0A5J5AM03"/>
<evidence type="ECO:0000256" key="3">
    <source>
        <dbReference type="ARBA" id="ARBA00022692"/>
    </source>
</evidence>
<evidence type="ECO:0000256" key="8">
    <source>
        <dbReference type="ARBA" id="ARBA00025100"/>
    </source>
</evidence>
<gene>
    <name evidence="11" type="ORF">F0562_006753</name>
</gene>
<evidence type="ECO:0000256" key="5">
    <source>
        <dbReference type="ARBA" id="ARBA00022989"/>
    </source>
</evidence>
<keyword evidence="2" id="KW-0813">Transport</keyword>
<comment type="subcellular location">
    <subcellularLocation>
        <location evidence="1">Endoplasmic reticulum membrane</location>
        <topology evidence="1">Multi-pass membrane protein</topology>
    </subcellularLocation>
</comment>
<dbReference type="GO" id="GO:0005789">
    <property type="term" value="C:endoplasmic reticulum membrane"/>
    <property type="evidence" value="ECO:0007669"/>
    <property type="project" value="UniProtKB-SubCell"/>
</dbReference>
<dbReference type="EMBL" id="CM018043">
    <property type="protein sequence ID" value="KAA8532105.1"/>
    <property type="molecule type" value="Genomic_DNA"/>
</dbReference>
<feature type="transmembrane region" description="Helical" evidence="10">
    <location>
        <begin position="68"/>
        <end position="86"/>
    </location>
</feature>
<evidence type="ECO:0000256" key="6">
    <source>
        <dbReference type="ARBA" id="ARBA00023136"/>
    </source>
</evidence>
<dbReference type="InterPro" id="IPR004776">
    <property type="entry name" value="Mem_transp_PIN-like"/>
</dbReference>
<keyword evidence="3 10" id="KW-0812">Transmembrane</keyword>
<comment type="function">
    <text evidence="8">Involved in cellular auxin homeostasis by regulating auxin metabolism. Regulates intracellular auxin accumulation at the endoplasmic reticulum and thus auxin availability for nuclear auxin signaling.</text>
</comment>
<sequence>MLFAPSTIATIIGLFIGIVSPIRKIMIGDSAPLRVIESSASLLGEATVPSMTLIVGANLLRGLKTSGVGLWVVIGVQFVLLIQYALPSAMTIGTITQLFEVGESECSVIMLWNYALASVSLTLWSTYFMWLVS</sequence>
<dbReference type="Pfam" id="PF03547">
    <property type="entry name" value="Mem_trans"/>
    <property type="match status" value="2"/>
</dbReference>
<evidence type="ECO:0000256" key="10">
    <source>
        <dbReference type="SAM" id="Phobius"/>
    </source>
</evidence>
<reference evidence="11 12" key="1">
    <citation type="submission" date="2019-09" db="EMBL/GenBank/DDBJ databases">
        <title>A chromosome-level genome assembly of the Chinese tupelo Nyssa sinensis.</title>
        <authorList>
            <person name="Yang X."/>
            <person name="Kang M."/>
            <person name="Yang Y."/>
            <person name="Xiong H."/>
            <person name="Wang M."/>
            <person name="Zhang Z."/>
            <person name="Wang Z."/>
            <person name="Wu H."/>
            <person name="Ma T."/>
            <person name="Liu J."/>
            <person name="Xi Z."/>
        </authorList>
    </citation>
    <scope>NUCLEOTIDE SEQUENCE [LARGE SCALE GENOMIC DNA]</scope>
    <source>
        <strain evidence="11">J267</strain>
        <tissue evidence="11">Leaf</tissue>
    </source>
</reference>
<dbReference type="PANTHER" id="PTHR31651">
    <property type="match status" value="1"/>
</dbReference>
<keyword evidence="5 10" id="KW-1133">Transmembrane helix</keyword>
<name>A0A5J5AM03_9ASTE</name>
<evidence type="ECO:0000256" key="2">
    <source>
        <dbReference type="ARBA" id="ARBA00022448"/>
    </source>
</evidence>
<evidence type="ECO:0000256" key="4">
    <source>
        <dbReference type="ARBA" id="ARBA00022824"/>
    </source>
</evidence>
<dbReference type="GO" id="GO:0009734">
    <property type="term" value="P:auxin-activated signaling pathway"/>
    <property type="evidence" value="ECO:0007669"/>
    <property type="project" value="UniProtKB-KW"/>
</dbReference>
<evidence type="ECO:0000256" key="1">
    <source>
        <dbReference type="ARBA" id="ARBA00004477"/>
    </source>
</evidence>
<dbReference type="Proteomes" id="UP000325577">
    <property type="component" value="Linkage Group LG2"/>
</dbReference>
<evidence type="ECO:0000313" key="12">
    <source>
        <dbReference type="Proteomes" id="UP000325577"/>
    </source>
</evidence>